<reference evidence="1" key="1">
    <citation type="journal article" date="2014" name="Int. J. Syst. Evol. Microbiol.">
        <title>Complete genome sequence of Corynebacterium casei LMG S-19264T (=DSM 44701T), isolated from a smear-ripened cheese.</title>
        <authorList>
            <consortium name="US DOE Joint Genome Institute (JGI-PGF)"/>
            <person name="Walter F."/>
            <person name="Albersmeier A."/>
            <person name="Kalinowski J."/>
            <person name="Ruckert C."/>
        </authorList>
    </citation>
    <scope>NUCLEOTIDE SEQUENCE</scope>
    <source>
        <strain evidence="1">CGMCC 4.5737</strain>
    </source>
</reference>
<gene>
    <name evidence="1" type="ORF">GCM10012275_09720</name>
</gene>
<comment type="caution">
    <text evidence="1">The sequence shown here is derived from an EMBL/GenBank/DDBJ whole genome shotgun (WGS) entry which is preliminary data.</text>
</comment>
<reference evidence="1" key="2">
    <citation type="submission" date="2020-09" db="EMBL/GenBank/DDBJ databases">
        <authorList>
            <person name="Sun Q."/>
            <person name="Zhou Y."/>
        </authorList>
    </citation>
    <scope>NUCLEOTIDE SEQUENCE</scope>
    <source>
        <strain evidence="1">CGMCC 4.5737</strain>
    </source>
</reference>
<evidence type="ECO:0000313" key="2">
    <source>
        <dbReference type="Proteomes" id="UP000637578"/>
    </source>
</evidence>
<accession>A0A8J3FSZ1</accession>
<organism evidence="1 2">
    <name type="scientific">Longimycelium tulufanense</name>
    <dbReference type="NCBI Taxonomy" id="907463"/>
    <lineage>
        <taxon>Bacteria</taxon>
        <taxon>Bacillati</taxon>
        <taxon>Actinomycetota</taxon>
        <taxon>Actinomycetes</taxon>
        <taxon>Pseudonocardiales</taxon>
        <taxon>Pseudonocardiaceae</taxon>
        <taxon>Longimycelium</taxon>
    </lineage>
</organism>
<evidence type="ECO:0000313" key="1">
    <source>
        <dbReference type="EMBL" id="GGM40829.1"/>
    </source>
</evidence>
<dbReference type="EMBL" id="BMMK01000003">
    <property type="protein sequence ID" value="GGM40829.1"/>
    <property type="molecule type" value="Genomic_DNA"/>
</dbReference>
<proteinExistence type="predicted"/>
<protein>
    <submittedName>
        <fullName evidence="1">Uncharacterized protein</fullName>
    </submittedName>
</protein>
<keyword evidence="2" id="KW-1185">Reference proteome</keyword>
<sequence>MVKQQQLDEIAAKGQAHDVGAVHVQGVEDGDRIVGEVGCVVGMRVEGPHVGRPVSRWS</sequence>
<dbReference type="Proteomes" id="UP000637578">
    <property type="component" value="Unassembled WGS sequence"/>
</dbReference>
<dbReference type="AlphaFoldDB" id="A0A8J3FSZ1"/>
<name>A0A8J3FSZ1_9PSEU</name>